<gene>
    <name evidence="1" type="ORF">RPERSI_LOCUS31916</name>
</gene>
<proteinExistence type="predicted"/>
<organism evidence="1 2">
    <name type="scientific">Racocetra persica</name>
    <dbReference type="NCBI Taxonomy" id="160502"/>
    <lineage>
        <taxon>Eukaryota</taxon>
        <taxon>Fungi</taxon>
        <taxon>Fungi incertae sedis</taxon>
        <taxon>Mucoromycota</taxon>
        <taxon>Glomeromycotina</taxon>
        <taxon>Glomeromycetes</taxon>
        <taxon>Diversisporales</taxon>
        <taxon>Gigasporaceae</taxon>
        <taxon>Racocetra</taxon>
    </lineage>
</organism>
<reference evidence="1" key="1">
    <citation type="submission" date="2021-06" db="EMBL/GenBank/DDBJ databases">
        <authorList>
            <person name="Kallberg Y."/>
            <person name="Tangrot J."/>
            <person name="Rosling A."/>
        </authorList>
    </citation>
    <scope>NUCLEOTIDE SEQUENCE</scope>
    <source>
        <strain evidence="1">MA461A</strain>
    </source>
</reference>
<name>A0ACA9SJ87_9GLOM</name>
<accession>A0ACA9SJ87</accession>
<comment type="caution">
    <text evidence="1">The sequence shown here is derived from an EMBL/GenBank/DDBJ whole genome shotgun (WGS) entry which is preliminary data.</text>
</comment>
<protein>
    <submittedName>
        <fullName evidence="1">25843_t:CDS:1</fullName>
    </submittedName>
</protein>
<keyword evidence="2" id="KW-1185">Reference proteome</keyword>
<dbReference type="EMBL" id="CAJVQC010130666">
    <property type="protein sequence ID" value="CAG8841527.1"/>
    <property type="molecule type" value="Genomic_DNA"/>
</dbReference>
<dbReference type="Proteomes" id="UP000789920">
    <property type="component" value="Unassembled WGS sequence"/>
</dbReference>
<feature type="non-terminal residue" evidence="1">
    <location>
        <position position="130"/>
    </location>
</feature>
<evidence type="ECO:0000313" key="2">
    <source>
        <dbReference type="Proteomes" id="UP000789920"/>
    </source>
</evidence>
<evidence type="ECO:0000313" key="1">
    <source>
        <dbReference type="EMBL" id="CAG8841527.1"/>
    </source>
</evidence>
<sequence>FKLQAYIIESDNDSSIEDDQKLSRKRLSPVPTTFKSDAGKSSLYSFKNFKKARWSIAVSDKLTSTSERLLAISCVGFRDMVHYNDSSSIVVPKEIPENGRTSVFIINQINDNYSVSSIDGKGLPIEYDGI</sequence>
<feature type="non-terminal residue" evidence="1">
    <location>
        <position position="1"/>
    </location>
</feature>